<protein>
    <submittedName>
        <fullName evidence="1">Uncharacterized protein</fullName>
    </submittedName>
</protein>
<sequence>MSAILNLDDELAYVASADFVLGRYIYLGQVKTDDGKTVVLSVAYKPDYAARKLKENLAALQATAVIRTCYLRKIRVGETDDCGKILLPEDFAR</sequence>
<gene>
    <name evidence="1" type="ORF">NCTC13294_00416</name>
</gene>
<dbReference type="OrthoDB" id="7067748at2"/>
<evidence type="ECO:0000313" key="1">
    <source>
        <dbReference type="EMBL" id="SUX19028.1"/>
    </source>
</evidence>
<evidence type="ECO:0000313" key="2">
    <source>
        <dbReference type="Proteomes" id="UP000254572"/>
    </source>
</evidence>
<dbReference type="EMBL" id="UFUW01000001">
    <property type="protein sequence ID" value="SUX19028.1"/>
    <property type="molecule type" value="Genomic_DNA"/>
</dbReference>
<accession>A0A381E083</accession>
<keyword evidence="2" id="KW-1185">Reference proteome</keyword>
<reference evidence="1 2" key="1">
    <citation type="submission" date="2018-06" db="EMBL/GenBank/DDBJ databases">
        <authorList>
            <consortium name="Pathogen Informatics"/>
            <person name="Doyle S."/>
        </authorList>
    </citation>
    <scope>NUCLEOTIDE SEQUENCE [LARGE SCALE GENOMIC DNA]</scope>
    <source>
        <strain evidence="1 2">NCTC13294</strain>
    </source>
</reference>
<proteinExistence type="predicted"/>
<organism evidence="1 2">
    <name type="scientific">Cardiobacterium valvarum</name>
    <dbReference type="NCBI Taxonomy" id="194702"/>
    <lineage>
        <taxon>Bacteria</taxon>
        <taxon>Pseudomonadati</taxon>
        <taxon>Pseudomonadota</taxon>
        <taxon>Gammaproteobacteria</taxon>
        <taxon>Cardiobacteriales</taxon>
        <taxon>Cardiobacteriaceae</taxon>
        <taxon>Cardiobacterium</taxon>
    </lineage>
</organism>
<dbReference type="Proteomes" id="UP000254572">
    <property type="component" value="Unassembled WGS sequence"/>
</dbReference>
<dbReference type="AlphaFoldDB" id="A0A381E083"/>
<dbReference type="RefSeq" id="WP_115610714.1">
    <property type="nucleotide sequence ID" value="NZ_JBHLZC010000001.1"/>
</dbReference>
<name>A0A381E083_9GAMM</name>